<dbReference type="GO" id="GO:0080120">
    <property type="term" value="P:CAAX-box protein maturation"/>
    <property type="evidence" value="ECO:0007669"/>
    <property type="project" value="UniProtKB-ARBA"/>
</dbReference>
<dbReference type="EMBL" id="JACGWT010000004">
    <property type="protein sequence ID" value="MBA8794956.1"/>
    <property type="molecule type" value="Genomic_DNA"/>
</dbReference>
<dbReference type="AlphaFoldDB" id="A0A7W3P6E3"/>
<reference evidence="3 4" key="1">
    <citation type="submission" date="2020-07" db="EMBL/GenBank/DDBJ databases">
        <title>Sequencing the genomes of 1000 actinobacteria strains.</title>
        <authorList>
            <person name="Klenk H.-P."/>
        </authorList>
    </citation>
    <scope>NUCLEOTIDE SEQUENCE [LARGE SCALE GENOMIC DNA]</scope>
    <source>
        <strain evidence="3 4">DSM 100723</strain>
    </source>
</reference>
<keyword evidence="1" id="KW-0812">Transmembrane</keyword>
<feature type="transmembrane region" description="Helical" evidence="1">
    <location>
        <begin position="82"/>
        <end position="102"/>
    </location>
</feature>
<sequence>MRPGPGSGASGNPANARRIGVAVATLVVGAVLLGFGLNSPPGGLRFYVLTVALALTWAVGAFASGTLHLGVIRRRDVLRRPVLAPALLGLLVGGVFVLGGLVVRQVPPLRAYVSTVLDHATVSGALPVVIGITLGNGLAEELFFRGALFAALGRHRPAVFSTLIYALITVATGNPMLVFAALVLGSLLALQRTVTRGVLAPILTHLSWSLVMLFVLPAVLR</sequence>
<feature type="transmembrane region" description="Helical" evidence="1">
    <location>
        <begin position="163"/>
        <end position="190"/>
    </location>
</feature>
<evidence type="ECO:0000313" key="3">
    <source>
        <dbReference type="EMBL" id="MBA8794956.1"/>
    </source>
</evidence>
<feature type="domain" description="CAAX prenyl protease 2/Lysostaphin resistance protein A-like" evidence="2">
    <location>
        <begin position="125"/>
        <end position="210"/>
    </location>
</feature>
<feature type="transmembrane region" description="Helical" evidence="1">
    <location>
        <begin position="122"/>
        <end position="143"/>
    </location>
</feature>
<name>A0A7W3P6E3_9ACTN</name>
<dbReference type="GO" id="GO:0004175">
    <property type="term" value="F:endopeptidase activity"/>
    <property type="evidence" value="ECO:0007669"/>
    <property type="project" value="UniProtKB-ARBA"/>
</dbReference>
<dbReference type="Proteomes" id="UP000523079">
    <property type="component" value="Unassembled WGS sequence"/>
</dbReference>
<evidence type="ECO:0000313" key="4">
    <source>
        <dbReference type="Proteomes" id="UP000523079"/>
    </source>
</evidence>
<feature type="transmembrane region" description="Helical" evidence="1">
    <location>
        <begin position="202"/>
        <end position="220"/>
    </location>
</feature>
<evidence type="ECO:0000256" key="1">
    <source>
        <dbReference type="SAM" id="Phobius"/>
    </source>
</evidence>
<keyword evidence="1" id="KW-0472">Membrane</keyword>
<evidence type="ECO:0000259" key="2">
    <source>
        <dbReference type="Pfam" id="PF02517"/>
    </source>
</evidence>
<dbReference type="RefSeq" id="WP_220483907.1">
    <property type="nucleotide sequence ID" value="NZ_JACGWT010000004.1"/>
</dbReference>
<proteinExistence type="predicted"/>
<accession>A0A7W3P6E3</accession>
<keyword evidence="4" id="KW-1185">Reference proteome</keyword>
<keyword evidence="1" id="KW-1133">Transmembrane helix</keyword>
<feature type="transmembrane region" description="Helical" evidence="1">
    <location>
        <begin position="46"/>
        <end position="70"/>
    </location>
</feature>
<comment type="caution">
    <text evidence="3">The sequence shown here is derived from an EMBL/GenBank/DDBJ whole genome shotgun (WGS) entry which is preliminary data.</text>
</comment>
<organism evidence="3 4">
    <name type="scientific">Microlunatus kandeliicorticis</name>
    <dbReference type="NCBI Taxonomy" id="1759536"/>
    <lineage>
        <taxon>Bacteria</taxon>
        <taxon>Bacillati</taxon>
        <taxon>Actinomycetota</taxon>
        <taxon>Actinomycetes</taxon>
        <taxon>Propionibacteriales</taxon>
        <taxon>Propionibacteriaceae</taxon>
        <taxon>Microlunatus</taxon>
    </lineage>
</organism>
<dbReference type="Pfam" id="PF02517">
    <property type="entry name" value="Rce1-like"/>
    <property type="match status" value="1"/>
</dbReference>
<feature type="transmembrane region" description="Helical" evidence="1">
    <location>
        <begin position="21"/>
        <end position="40"/>
    </location>
</feature>
<dbReference type="InterPro" id="IPR003675">
    <property type="entry name" value="Rce1/LyrA-like_dom"/>
</dbReference>
<protein>
    <recommendedName>
        <fullName evidence="2">CAAX prenyl protease 2/Lysostaphin resistance protein A-like domain-containing protein</fullName>
    </recommendedName>
</protein>
<gene>
    <name evidence="3" type="ORF">FHX74_002584</name>
</gene>